<keyword evidence="3" id="KW-1185">Reference proteome</keyword>
<gene>
    <name evidence="2" type="ORF">IMSHALPRED_010507</name>
</gene>
<evidence type="ECO:0000313" key="2">
    <source>
        <dbReference type="EMBL" id="CAF9936219.1"/>
    </source>
</evidence>
<reference evidence="2" key="1">
    <citation type="submission" date="2021-03" db="EMBL/GenBank/DDBJ databases">
        <authorList>
            <person name="Tagirdzhanova G."/>
        </authorList>
    </citation>
    <scope>NUCLEOTIDE SEQUENCE</scope>
</reference>
<evidence type="ECO:0000313" key="3">
    <source>
        <dbReference type="Proteomes" id="UP000664534"/>
    </source>
</evidence>
<dbReference type="AlphaFoldDB" id="A0A8H3IZW2"/>
<dbReference type="EMBL" id="CAJPDT010000089">
    <property type="protein sequence ID" value="CAF9936219.1"/>
    <property type="molecule type" value="Genomic_DNA"/>
</dbReference>
<comment type="caution">
    <text evidence="2">The sequence shown here is derived from an EMBL/GenBank/DDBJ whole genome shotgun (WGS) entry which is preliminary data.</text>
</comment>
<protein>
    <submittedName>
        <fullName evidence="2">Uncharacterized protein</fullName>
    </submittedName>
</protein>
<accession>A0A8H3IZW2</accession>
<feature type="region of interest" description="Disordered" evidence="1">
    <location>
        <begin position="73"/>
        <end position="117"/>
    </location>
</feature>
<evidence type="ECO:0000256" key="1">
    <source>
        <dbReference type="SAM" id="MobiDB-lite"/>
    </source>
</evidence>
<feature type="compositionally biased region" description="Low complexity" evidence="1">
    <location>
        <begin position="73"/>
        <end position="84"/>
    </location>
</feature>
<name>A0A8H3IZW2_9LECA</name>
<organism evidence="2 3">
    <name type="scientific">Imshaugia aleurites</name>
    <dbReference type="NCBI Taxonomy" id="172621"/>
    <lineage>
        <taxon>Eukaryota</taxon>
        <taxon>Fungi</taxon>
        <taxon>Dikarya</taxon>
        <taxon>Ascomycota</taxon>
        <taxon>Pezizomycotina</taxon>
        <taxon>Lecanoromycetes</taxon>
        <taxon>OSLEUM clade</taxon>
        <taxon>Lecanoromycetidae</taxon>
        <taxon>Lecanorales</taxon>
        <taxon>Lecanorineae</taxon>
        <taxon>Parmeliaceae</taxon>
        <taxon>Imshaugia</taxon>
    </lineage>
</organism>
<proteinExistence type="predicted"/>
<feature type="compositionally biased region" description="Low complexity" evidence="1">
    <location>
        <begin position="102"/>
        <end position="117"/>
    </location>
</feature>
<dbReference type="Proteomes" id="UP000664534">
    <property type="component" value="Unassembled WGS sequence"/>
</dbReference>
<sequence length="240" mass="25534">MARDKWRGTLSAYKIADAYHMKAMAILLQYTFGLPDPPLPHALLPEGSEAVNSWSEVDFVDVTFNTTLQLLGSNPNISNSVPNPTDWLDPAPPPSATVYAISSSSLPPTSTAQPSPSAPNRAILISYQQVFVSLEPADSFLATAFTPGDSSLGDPCNANSLGTGKVSNGDTSLPASMDVTFEGEQYTFTTQTDDVAGQLVESDSGGVVASCEMLLAPKEQTCGIEGYVILTPRAMCEWYE</sequence>